<sequence>MKYIHYSVGVLCSLILLIFMIMPFGGPSFMLEFVTDGIYGEKVFNIYNIPYDNLYAIWINRFIGLVFWTSIFINVGLLLFKKINIKTKGKISLISLIILLLIIFAPKIF</sequence>
<feature type="transmembrane region" description="Helical" evidence="1">
    <location>
        <begin position="54"/>
        <end position="79"/>
    </location>
</feature>
<keyword evidence="1" id="KW-0812">Transmembrane</keyword>
<protein>
    <submittedName>
        <fullName evidence="2">Uncharacterized protein</fullName>
    </submittedName>
</protein>
<dbReference type="EMBL" id="BMFL01000003">
    <property type="protein sequence ID" value="GGE90216.1"/>
    <property type="molecule type" value="Genomic_DNA"/>
</dbReference>
<evidence type="ECO:0000313" key="2">
    <source>
        <dbReference type="EMBL" id="GGE90216.1"/>
    </source>
</evidence>
<reference evidence="3" key="1">
    <citation type="journal article" date="2019" name="Int. J. Syst. Evol. Microbiol.">
        <title>The Global Catalogue of Microorganisms (GCM) 10K type strain sequencing project: providing services to taxonomists for standard genome sequencing and annotation.</title>
        <authorList>
            <consortium name="The Broad Institute Genomics Platform"/>
            <consortium name="The Broad Institute Genome Sequencing Center for Infectious Disease"/>
            <person name="Wu L."/>
            <person name="Ma J."/>
        </authorList>
    </citation>
    <scope>NUCLEOTIDE SEQUENCE [LARGE SCALE GENOMIC DNA]</scope>
    <source>
        <strain evidence="3">CGMCC 1.12707</strain>
    </source>
</reference>
<keyword evidence="1" id="KW-1133">Transmembrane helix</keyword>
<keyword evidence="3" id="KW-1185">Reference proteome</keyword>
<dbReference type="Proteomes" id="UP000650994">
    <property type="component" value="Unassembled WGS sequence"/>
</dbReference>
<evidence type="ECO:0000256" key="1">
    <source>
        <dbReference type="SAM" id="Phobius"/>
    </source>
</evidence>
<comment type="caution">
    <text evidence="2">The sequence shown here is derived from an EMBL/GenBank/DDBJ whole genome shotgun (WGS) entry which is preliminary data.</text>
</comment>
<gene>
    <name evidence="2" type="ORF">GCM10010984_04890</name>
</gene>
<evidence type="ECO:0000313" key="3">
    <source>
        <dbReference type="Proteomes" id="UP000650994"/>
    </source>
</evidence>
<accession>A0ABQ1TCE4</accession>
<dbReference type="RefSeq" id="WP_072932908.1">
    <property type="nucleotide sequence ID" value="NZ_BMFL01000003.1"/>
</dbReference>
<feature type="transmembrane region" description="Helical" evidence="1">
    <location>
        <begin position="91"/>
        <end position="108"/>
    </location>
</feature>
<proteinExistence type="predicted"/>
<organism evidence="2 3">
    <name type="scientific">Chishuiella changwenlii</name>
    <dbReference type="NCBI Taxonomy" id="1434701"/>
    <lineage>
        <taxon>Bacteria</taxon>
        <taxon>Pseudomonadati</taxon>
        <taxon>Bacteroidota</taxon>
        <taxon>Flavobacteriia</taxon>
        <taxon>Flavobacteriales</taxon>
        <taxon>Weeksellaceae</taxon>
        <taxon>Chishuiella</taxon>
    </lineage>
</organism>
<keyword evidence="1" id="KW-0472">Membrane</keyword>
<name>A0ABQ1TCE4_9FLAO</name>